<evidence type="ECO:0000313" key="3">
    <source>
        <dbReference type="Proteomes" id="UP000294547"/>
    </source>
</evidence>
<proteinExistence type="predicted"/>
<protein>
    <submittedName>
        <fullName evidence="2">Uncharacterized protein</fullName>
    </submittedName>
</protein>
<gene>
    <name evidence="2" type="ORF">EDD54_3889</name>
</gene>
<sequence>MSFNRISAAVAVAVLVVSAVPAVALDRHVKIVNKTDFSIVEFYASSVGQDNWEENILGNDEVPPGGNVNVNIDDGTGYCKYDLKVVFSDGDEVVKNAMNVCEVGTFTIN</sequence>
<dbReference type="RefSeq" id="WP_126539016.1">
    <property type="nucleotide sequence ID" value="NZ_BSPM01000007.1"/>
</dbReference>
<accession>A0A4R6R985</accession>
<reference evidence="2 3" key="1">
    <citation type="submission" date="2019-03" db="EMBL/GenBank/DDBJ databases">
        <title>Genomic Encyclopedia of Type Strains, Phase IV (KMG-IV): sequencing the most valuable type-strain genomes for metagenomic binning, comparative biology and taxonomic classification.</title>
        <authorList>
            <person name="Goeker M."/>
        </authorList>
    </citation>
    <scope>NUCLEOTIDE SEQUENCE [LARGE SCALE GENOMIC DNA]</scope>
    <source>
        <strain evidence="2 3">DSM 102969</strain>
    </source>
</reference>
<evidence type="ECO:0000256" key="1">
    <source>
        <dbReference type="SAM" id="SignalP"/>
    </source>
</evidence>
<evidence type="ECO:0000313" key="2">
    <source>
        <dbReference type="EMBL" id="TDP82620.1"/>
    </source>
</evidence>
<dbReference type="OrthoDB" id="4736977at2"/>
<dbReference type="Proteomes" id="UP000294547">
    <property type="component" value="Unassembled WGS sequence"/>
</dbReference>
<comment type="caution">
    <text evidence="2">The sequence shown here is derived from an EMBL/GenBank/DDBJ whole genome shotgun (WGS) entry which is preliminary data.</text>
</comment>
<organism evidence="2 3">
    <name type="scientific">Oharaeibacter diazotrophicus</name>
    <dbReference type="NCBI Taxonomy" id="1920512"/>
    <lineage>
        <taxon>Bacteria</taxon>
        <taxon>Pseudomonadati</taxon>
        <taxon>Pseudomonadota</taxon>
        <taxon>Alphaproteobacteria</taxon>
        <taxon>Hyphomicrobiales</taxon>
        <taxon>Pleomorphomonadaceae</taxon>
        <taxon>Oharaeibacter</taxon>
    </lineage>
</organism>
<name>A0A4R6R985_9HYPH</name>
<feature type="signal peptide" evidence="1">
    <location>
        <begin position="1"/>
        <end position="24"/>
    </location>
</feature>
<feature type="chain" id="PRO_5021030528" evidence="1">
    <location>
        <begin position="25"/>
        <end position="109"/>
    </location>
</feature>
<keyword evidence="1" id="KW-0732">Signal</keyword>
<keyword evidence="3" id="KW-1185">Reference proteome</keyword>
<dbReference type="AlphaFoldDB" id="A0A4R6R985"/>
<dbReference type="EMBL" id="SNXY01000010">
    <property type="protein sequence ID" value="TDP82620.1"/>
    <property type="molecule type" value="Genomic_DNA"/>
</dbReference>